<keyword evidence="5" id="KW-1185">Reference proteome</keyword>
<dbReference type="Pfam" id="PF00072">
    <property type="entry name" value="Response_reg"/>
    <property type="match status" value="1"/>
</dbReference>
<feature type="domain" description="Response regulatory" evidence="3">
    <location>
        <begin position="5"/>
        <end position="128"/>
    </location>
</feature>
<feature type="modified residue" description="4-aspartylphosphate" evidence="2">
    <location>
        <position position="62"/>
    </location>
</feature>
<evidence type="ECO:0000259" key="3">
    <source>
        <dbReference type="PROSITE" id="PS50110"/>
    </source>
</evidence>
<comment type="caution">
    <text evidence="4">The sequence shown here is derived from an EMBL/GenBank/DDBJ whole genome shotgun (WGS) entry which is preliminary data.</text>
</comment>
<dbReference type="AlphaFoldDB" id="A0AAE4JY56"/>
<proteinExistence type="predicted"/>
<accession>A0AAE4JY56</accession>
<name>A0AAE4JY56_9CYAN</name>
<dbReference type="InterPro" id="IPR011006">
    <property type="entry name" value="CheY-like_superfamily"/>
</dbReference>
<dbReference type="GO" id="GO:0000160">
    <property type="term" value="P:phosphorelay signal transduction system"/>
    <property type="evidence" value="ECO:0007669"/>
    <property type="project" value="InterPro"/>
</dbReference>
<dbReference type="EMBL" id="JAVMIP010000005">
    <property type="protein sequence ID" value="MDS3860654.1"/>
    <property type="molecule type" value="Genomic_DNA"/>
</dbReference>
<dbReference type="RefSeq" id="WP_322877923.1">
    <property type="nucleotide sequence ID" value="NZ_JAVMIP010000005.1"/>
</dbReference>
<protein>
    <submittedName>
        <fullName evidence="4">Response regulator</fullName>
    </submittedName>
</protein>
<dbReference type="PROSITE" id="PS50110">
    <property type="entry name" value="RESPONSE_REGULATORY"/>
    <property type="match status" value="1"/>
</dbReference>
<sequence length="133" mass="15134">MPKPVILCVDDERVILESLRTQLKNAFGDKYLYETAESADEAMELIDELQDENSDVIVIVSDWLMPRVRGDEFLIQVHQKFPKVVKVMLTGQADESAVQRALEQANLHRCLSKPWHSEELVETIISGLGPQPF</sequence>
<keyword evidence="1 2" id="KW-0597">Phosphoprotein</keyword>
<reference evidence="5" key="1">
    <citation type="submission" date="2023-07" db="EMBL/GenBank/DDBJ databases">
        <authorList>
            <person name="Luz R."/>
            <person name="Cordeiro R."/>
            <person name="Fonseca A."/>
            <person name="Goncalves V."/>
        </authorList>
    </citation>
    <scope>NUCLEOTIDE SEQUENCE [LARGE SCALE GENOMIC DNA]</scope>
    <source>
        <strain evidence="5">BACA0444</strain>
    </source>
</reference>
<evidence type="ECO:0000256" key="2">
    <source>
        <dbReference type="PROSITE-ProRule" id="PRU00169"/>
    </source>
</evidence>
<dbReference type="Gene3D" id="3.40.50.2300">
    <property type="match status" value="1"/>
</dbReference>
<organism evidence="4 5">
    <name type="scientific">Pseudocalidococcus azoricus BACA0444</name>
    <dbReference type="NCBI Taxonomy" id="2918990"/>
    <lineage>
        <taxon>Bacteria</taxon>
        <taxon>Bacillati</taxon>
        <taxon>Cyanobacteriota</taxon>
        <taxon>Cyanophyceae</taxon>
        <taxon>Acaryochloridales</taxon>
        <taxon>Thermosynechococcaceae</taxon>
        <taxon>Pseudocalidococcus</taxon>
        <taxon>Pseudocalidococcus azoricus</taxon>
    </lineage>
</organism>
<dbReference type="InterPro" id="IPR050595">
    <property type="entry name" value="Bact_response_regulator"/>
</dbReference>
<dbReference type="PANTHER" id="PTHR44591">
    <property type="entry name" value="STRESS RESPONSE REGULATOR PROTEIN 1"/>
    <property type="match status" value="1"/>
</dbReference>
<dbReference type="InterPro" id="IPR001789">
    <property type="entry name" value="Sig_transdc_resp-reg_receiver"/>
</dbReference>
<dbReference type="SUPFAM" id="SSF52172">
    <property type="entry name" value="CheY-like"/>
    <property type="match status" value="1"/>
</dbReference>
<dbReference type="SMART" id="SM00448">
    <property type="entry name" value="REC"/>
    <property type="match status" value="1"/>
</dbReference>
<evidence type="ECO:0000313" key="5">
    <source>
        <dbReference type="Proteomes" id="UP001268256"/>
    </source>
</evidence>
<evidence type="ECO:0000313" key="4">
    <source>
        <dbReference type="EMBL" id="MDS3860654.1"/>
    </source>
</evidence>
<evidence type="ECO:0000256" key="1">
    <source>
        <dbReference type="ARBA" id="ARBA00022553"/>
    </source>
</evidence>
<dbReference type="Proteomes" id="UP001268256">
    <property type="component" value="Unassembled WGS sequence"/>
</dbReference>
<dbReference type="PANTHER" id="PTHR44591:SF19">
    <property type="entry name" value="TWO-COMPONENT RESPONSE REGULATOR-RELATED"/>
    <property type="match status" value="1"/>
</dbReference>
<gene>
    <name evidence="4" type="ORF">RIF25_07495</name>
</gene>